<dbReference type="PANTHER" id="PTHR43289:SF34">
    <property type="entry name" value="SERINE_THREONINE-PROTEIN KINASE YBDM-RELATED"/>
    <property type="match status" value="1"/>
</dbReference>
<dbReference type="InterPro" id="IPR015943">
    <property type="entry name" value="WD40/YVTN_repeat-like_dom_sf"/>
</dbReference>
<dbReference type="PANTHER" id="PTHR43289">
    <property type="entry name" value="MITOGEN-ACTIVATED PROTEIN KINASE KINASE KINASE 20-RELATED"/>
    <property type="match status" value="1"/>
</dbReference>
<name>A0ABU0Q483_STRAH</name>
<organism evidence="8 9">
    <name type="scientific">Streptomyces achromogenes</name>
    <dbReference type="NCBI Taxonomy" id="67255"/>
    <lineage>
        <taxon>Bacteria</taxon>
        <taxon>Bacillati</taxon>
        <taxon>Actinomycetota</taxon>
        <taxon>Actinomycetes</taxon>
        <taxon>Kitasatosporales</taxon>
        <taxon>Streptomycetaceae</taxon>
        <taxon>Streptomyces</taxon>
    </lineage>
</organism>
<dbReference type="Gene3D" id="1.10.510.10">
    <property type="entry name" value="Transferase(Phosphotransferase) domain 1"/>
    <property type="match status" value="1"/>
</dbReference>
<dbReference type="Gene3D" id="2.130.10.10">
    <property type="entry name" value="YVTN repeat-like/Quinoprotein amine dehydrogenase"/>
    <property type="match status" value="2"/>
</dbReference>
<evidence type="ECO:0000313" key="8">
    <source>
        <dbReference type="EMBL" id="MDQ0685474.1"/>
    </source>
</evidence>
<keyword evidence="9" id="KW-1185">Reference proteome</keyword>
<proteinExistence type="predicted"/>
<evidence type="ECO:0000256" key="2">
    <source>
        <dbReference type="ARBA" id="ARBA00022741"/>
    </source>
</evidence>
<dbReference type="CDD" id="cd14014">
    <property type="entry name" value="STKc_PknB_like"/>
    <property type="match status" value="1"/>
</dbReference>
<dbReference type="InterPro" id="IPR018391">
    <property type="entry name" value="PQQ_b-propeller_rpt"/>
</dbReference>
<feature type="compositionally biased region" description="Gly residues" evidence="6">
    <location>
        <begin position="341"/>
        <end position="350"/>
    </location>
</feature>
<dbReference type="RefSeq" id="WP_307045170.1">
    <property type="nucleotide sequence ID" value="NZ_JAUSYA010000001.1"/>
</dbReference>
<evidence type="ECO:0000313" key="9">
    <source>
        <dbReference type="Proteomes" id="UP001243364"/>
    </source>
</evidence>
<feature type="region of interest" description="Disordered" evidence="6">
    <location>
        <begin position="287"/>
        <end position="355"/>
    </location>
</feature>
<dbReference type="PROSITE" id="PS00107">
    <property type="entry name" value="PROTEIN_KINASE_ATP"/>
    <property type="match status" value="1"/>
</dbReference>
<reference evidence="8 9" key="1">
    <citation type="submission" date="2023-07" db="EMBL/GenBank/DDBJ databases">
        <title>Comparative genomics of wheat-associated soil bacteria to identify genetic determinants of phenazine resistance.</title>
        <authorList>
            <person name="Mouncey N."/>
        </authorList>
    </citation>
    <scope>NUCLEOTIDE SEQUENCE [LARGE SCALE GENOMIC DNA]</scope>
    <source>
        <strain evidence="8 9">W4I19-2</strain>
    </source>
</reference>
<keyword evidence="4 5" id="KW-0067">ATP-binding</keyword>
<dbReference type="Pfam" id="PF13360">
    <property type="entry name" value="PQQ_2"/>
    <property type="match status" value="1"/>
</dbReference>
<accession>A0ABU0Q483</accession>
<dbReference type="PROSITE" id="PS50011">
    <property type="entry name" value="PROTEIN_KINASE_DOM"/>
    <property type="match status" value="1"/>
</dbReference>
<dbReference type="EMBL" id="JAUSYA010000001">
    <property type="protein sequence ID" value="MDQ0685474.1"/>
    <property type="molecule type" value="Genomic_DNA"/>
</dbReference>
<sequence>MSPQRNTGAGAEAELPEYAGHYRLQECLGSGGMGVVHLARSTSGMKVAVKVVHARFARDPEFRGRFRQEVAAARRVSGAFTAPVVDADPEAERPWMATLFIPGSTIAEQVKRNGPMNAGELRRLMAGLAEALRDIHRVGVVHRDLKPSNVLLAEDGPKVIDFGISRPKDSELRTETGKLIGTPPFMAPEQFRRPREVGSAADVFALGSVMVHAATGRGPFDSDSPYVVAYQVVHDEPDLTGVPDNLAPLVKRCLAKEPEDRPTPDELMHALRAVAASYDTQVFIPPQRALEEPEPGPTAGTGTSPTGESGQAAGTAAEGGTAGKGGTAEAGTSGKPETAGEVGGAGGGGKPRGRRRRTVLAAGALAVALCGGALGAARMLGDGDANRGGRGNAGGAHSSPSALADWSVRPMEDGGGAAHGGTGGLPQCVYGTRLLVCAQSGQVSALNASDGRVLWRRAVPEGDGSVEAPALAGGLALVVTDSGRRMEALDPASGVPRWQRDLTPFPGVRTVGGMLLLTAVDGTVTGVDAATGRTAWSRPIPGLSEPYFVSFAQDARPLAYASSTSDDGRRTRITAVDPATGAVRWEKRFNGTVVPAGAVGDSLVLLSEGSVYGDVDAVLRYRPGDAAPRRTGLGVALQGVRATVRGDRVYLLAFDGSLVAVDTLAGKELWSLQTAVSRGSAPSADGEHVYFGAADGRLLAVDADKGRLVGQTRLRLGAESDKVVASLPAPTAVDDRVYAGAPDGTVFTVDGRAPEDW</sequence>
<feature type="binding site" evidence="5">
    <location>
        <position position="50"/>
    </location>
    <ligand>
        <name>ATP</name>
        <dbReference type="ChEBI" id="CHEBI:30616"/>
    </ligand>
</feature>
<dbReference type="SUPFAM" id="SSF56112">
    <property type="entry name" value="Protein kinase-like (PK-like)"/>
    <property type="match status" value="1"/>
</dbReference>
<comment type="caution">
    <text evidence="8">The sequence shown here is derived from an EMBL/GenBank/DDBJ whole genome shotgun (WGS) entry which is preliminary data.</text>
</comment>
<evidence type="ECO:0000256" key="6">
    <source>
        <dbReference type="SAM" id="MobiDB-lite"/>
    </source>
</evidence>
<keyword evidence="1" id="KW-0808">Transferase</keyword>
<dbReference type="InterPro" id="IPR008271">
    <property type="entry name" value="Ser/Thr_kinase_AS"/>
</dbReference>
<protein>
    <submittedName>
        <fullName evidence="8">Outer membrane protein assembly factor BamB</fullName>
    </submittedName>
</protein>
<evidence type="ECO:0000259" key="7">
    <source>
        <dbReference type="PROSITE" id="PS50011"/>
    </source>
</evidence>
<evidence type="ECO:0000256" key="3">
    <source>
        <dbReference type="ARBA" id="ARBA00022777"/>
    </source>
</evidence>
<feature type="domain" description="Protein kinase" evidence="7">
    <location>
        <begin position="22"/>
        <end position="284"/>
    </location>
</feature>
<dbReference type="SMART" id="SM00564">
    <property type="entry name" value="PQQ"/>
    <property type="match status" value="7"/>
</dbReference>
<evidence type="ECO:0000256" key="1">
    <source>
        <dbReference type="ARBA" id="ARBA00022679"/>
    </source>
</evidence>
<dbReference type="Gene3D" id="3.30.200.20">
    <property type="entry name" value="Phosphorylase Kinase, domain 1"/>
    <property type="match status" value="1"/>
</dbReference>
<dbReference type="InterPro" id="IPR000719">
    <property type="entry name" value="Prot_kinase_dom"/>
</dbReference>
<evidence type="ECO:0000256" key="4">
    <source>
        <dbReference type="ARBA" id="ARBA00022840"/>
    </source>
</evidence>
<dbReference type="InterPro" id="IPR011044">
    <property type="entry name" value="Quino_amine_DH_bsu"/>
</dbReference>
<gene>
    <name evidence="8" type="ORF">QFZ56_004437</name>
</gene>
<dbReference type="InterPro" id="IPR017441">
    <property type="entry name" value="Protein_kinase_ATP_BS"/>
</dbReference>
<keyword evidence="2 5" id="KW-0547">Nucleotide-binding</keyword>
<dbReference type="Pfam" id="PF00069">
    <property type="entry name" value="Pkinase"/>
    <property type="match status" value="1"/>
</dbReference>
<keyword evidence="3" id="KW-0418">Kinase</keyword>
<dbReference type="SMART" id="SM00220">
    <property type="entry name" value="S_TKc"/>
    <property type="match status" value="1"/>
</dbReference>
<dbReference type="InterPro" id="IPR011009">
    <property type="entry name" value="Kinase-like_dom_sf"/>
</dbReference>
<dbReference type="PROSITE" id="PS00108">
    <property type="entry name" value="PROTEIN_KINASE_ST"/>
    <property type="match status" value="1"/>
</dbReference>
<dbReference type="SUPFAM" id="SSF50969">
    <property type="entry name" value="YVTN repeat-like/Quinoprotein amine dehydrogenase"/>
    <property type="match status" value="1"/>
</dbReference>
<feature type="compositionally biased region" description="Low complexity" evidence="6">
    <location>
        <begin position="329"/>
        <end position="340"/>
    </location>
</feature>
<feature type="compositionally biased region" description="Low complexity" evidence="6">
    <location>
        <begin position="297"/>
        <end position="319"/>
    </location>
</feature>
<evidence type="ECO:0000256" key="5">
    <source>
        <dbReference type="PROSITE-ProRule" id="PRU10141"/>
    </source>
</evidence>
<dbReference type="InterPro" id="IPR002372">
    <property type="entry name" value="PQQ_rpt_dom"/>
</dbReference>
<dbReference type="Proteomes" id="UP001243364">
    <property type="component" value="Unassembled WGS sequence"/>
</dbReference>